<dbReference type="PROSITE" id="PS51330">
    <property type="entry name" value="DHFR_2"/>
    <property type="match status" value="1"/>
</dbReference>
<dbReference type="GO" id="GO:0046452">
    <property type="term" value="P:dihydrofolate metabolic process"/>
    <property type="evidence" value="ECO:0007669"/>
    <property type="project" value="TreeGrafter"/>
</dbReference>
<evidence type="ECO:0000256" key="7">
    <source>
        <dbReference type="PIRNR" id="PIRNR000194"/>
    </source>
</evidence>
<comment type="catalytic activity">
    <reaction evidence="7">
        <text>(6S)-5,6,7,8-tetrahydrofolate + NADP(+) = 7,8-dihydrofolate + NADPH + H(+)</text>
        <dbReference type="Rhea" id="RHEA:15009"/>
        <dbReference type="ChEBI" id="CHEBI:15378"/>
        <dbReference type="ChEBI" id="CHEBI:57451"/>
        <dbReference type="ChEBI" id="CHEBI:57453"/>
        <dbReference type="ChEBI" id="CHEBI:57783"/>
        <dbReference type="ChEBI" id="CHEBI:58349"/>
        <dbReference type="EC" id="1.5.1.3"/>
    </reaction>
</comment>
<keyword evidence="4 7" id="KW-0554">One-carbon metabolism</keyword>
<dbReference type="AlphaFoldDB" id="A0A7Z0D7F8"/>
<dbReference type="PANTHER" id="PTHR48069:SF3">
    <property type="entry name" value="DIHYDROFOLATE REDUCTASE"/>
    <property type="match status" value="1"/>
</dbReference>
<dbReference type="CDD" id="cd00209">
    <property type="entry name" value="DHFR"/>
    <property type="match status" value="1"/>
</dbReference>
<dbReference type="GO" id="GO:0046654">
    <property type="term" value="P:tetrahydrofolate biosynthetic process"/>
    <property type="evidence" value="ECO:0007669"/>
    <property type="project" value="UniProtKB-UniPathway"/>
</dbReference>
<evidence type="ECO:0000256" key="5">
    <source>
        <dbReference type="ARBA" id="ARBA00022857"/>
    </source>
</evidence>
<dbReference type="InterPro" id="IPR012259">
    <property type="entry name" value="DHFR"/>
</dbReference>
<dbReference type="GO" id="GO:0046655">
    <property type="term" value="P:folic acid metabolic process"/>
    <property type="evidence" value="ECO:0007669"/>
    <property type="project" value="TreeGrafter"/>
</dbReference>
<evidence type="ECO:0000256" key="3">
    <source>
        <dbReference type="ARBA" id="ARBA00012856"/>
    </source>
</evidence>
<keyword evidence="5 7" id="KW-0521">NADP</keyword>
<dbReference type="InterPro" id="IPR024072">
    <property type="entry name" value="DHFR-like_dom_sf"/>
</dbReference>
<dbReference type="PANTHER" id="PTHR48069">
    <property type="entry name" value="DIHYDROFOLATE REDUCTASE"/>
    <property type="match status" value="1"/>
</dbReference>
<dbReference type="Proteomes" id="UP000527616">
    <property type="component" value="Unassembled WGS sequence"/>
</dbReference>
<evidence type="ECO:0000256" key="1">
    <source>
        <dbReference type="ARBA" id="ARBA00004903"/>
    </source>
</evidence>
<dbReference type="InterPro" id="IPR001796">
    <property type="entry name" value="DHFR_dom"/>
</dbReference>
<dbReference type="SUPFAM" id="SSF53597">
    <property type="entry name" value="Dihydrofolate reductase-like"/>
    <property type="match status" value="1"/>
</dbReference>
<dbReference type="Pfam" id="PF00186">
    <property type="entry name" value="DHFR_1"/>
    <property type="match status" value="1"/>
</dbReference>
<evidence type="ECO:0000313" key="9">
    <source>
        <dbReference type="EMBL" id="NYI70156.1"/>
    </source>
</evidence>
<comment type="similarity">
    <text evidence="2 7">Belongs to the dihydrofolate reductase family.</text>
</comment>
<accession>A0A7Z0D7F8</accession>
<evidence type="ECO:0000256" key="2">
    <source>
        <dbReference type="ARBA" id="ARBA00009539"/>
    </source>
</evidence>
<comment type="function">
    <text evidence="7">Key enzyme in folate metabolism. Catalyzes an essential reaction for de novo glycine and purine synthesis, and for DNA precursor synthesis.</text>
</comment>
<keyword evidence="6 7" id="KW-0560">Oxidoreductase</keyword>
<comment type="pathway">
    <text evidence="1 7">Cofactor biosynthesis; tetrahydrofolate biosynthesis; 5,6,7,8-tetrahydrofolate from 7,8-dihydrofolate: step 1/1.</text>
</comment>
<dbReference type="RefSeq" id="WP_179444140.1">
    <property type="nucleotide sequence ID" value="NZ_JACBZS010000001.1"/>
</dbReference>
<proteinExistence type="inferred from homology"/>
<sequence length="160" mass="17512">MSELTAIVIMGHGGVIGDGADQPWHIAEDQQRFKRLTTGGVLIMGRRTFEAIGRVLPGRTTVVLTRDPEWRHGQVTVAHDADAALAAARSAGGPIFVAGGGEIYRLFADRLTRLEVTLVDAEAEGDVTFPVIDTDTWYESARENRDGYSFVTWERLDRAG</sequence>
<gene>
    <name evidence="9" type="ORF">GGQ54_000716</name>
</gene>
<protein>
    <recommendedName>
        <fullName evidence="3 7">Dihydrofolate reductase</fullName>
        <ecNumber evidence="3 7">1.5.1.3</ecNumber>
    </recommendedName>
</protein>
<evidence type="ECO:0000259" key="8">
    <source>
        <dbReference type="PROSITE" id="PS51330"/>
    </source>
</evidence>
<reference evidence="9 10" key="1">
    <citation type="submission" date="2020-07" db="EMBL/GenBank/DDBJ databases">
        <title>Sequencing the genomes of 1000 actinobacteria strains.</title>
        <authorList>
            <person name="Klenk H.-P."/>
        </authorList>
    </citation>
    <scope>NUCLEOTIDE SEQUENCE [LARGE SCALE GENOMIC DNA]</scope>
    <source>
        <strain evidence="9 10">DSM 103164</strain>
    </source>
</reference>
<dbReference type="EMBL" id="JACBZS010000001">
    <property type="protein sequence ID" value="NYI70156.1"/>
    <property type="molecule type" value="Genomic_DNA"/>
</dbReference>
<evidence type="ECO:0000256" key="6">
    <source>
        <dbReference type="ARBA" id="ARBA00023002"/>
    </source>
</evidence>
<dbReference type="UniPathway" id="UPA00077">
    <property type="reaction ID" value="UER00158"/>
</dbReference>
<dbReference type="PRINTS" id="PR00070">
    <property type="entry name" value="DHFR"/>
</dbReference>
<dbReference type="GO" id="GO:0005829">
    <property type="term" value="C:cytosol"/>
    <property type="evidence" value="ECO:0007669"/>
    <property type="project" value="TreeGrafter"/>
</dbReference>
<dbReference type="GO" id="GO:0006730">
    <property type="term" value="P:one-carbon metabolic process"/>
    <property type="evidence" value="ECO:0007669"/>
    <property type="project" value="UniProtKB-KW"/>
</dbReference>
<dbReference type="EC" id="1.5.1.3" evidence="3 7"/>
<name>A0A7Z0D7F8_9ACTN</name>
<comment type="caution">
    <text evidence="9">The sequence shown here is derived from an EMBL/GenBank/DDBJ whole genome shotgun (WGS) entry which is preliminary data.</text>
</comment>
<dbReference type="GO" id="GO:0050661">
    <property type="term" value="F:NADP binding"/>
    <property type="evidence" value="ECO:0007669"/>
    <property type="project" value="InterPro"/>
</dbReference>
<dbReference type="Gene3D" id="3.40.430.10">
    <property type="entry name" value="Dihydrofolate Reductase, subunit A"/>
    <property type="match status" value="1"/>
</dbReference>
<feature type="domain" description="DHFR" evidence="8">
    <location>
        <begin position="1"/>
        <end position="160"/>
    </location>
</feature>
<evidence type="ECO:0000313" key="10">
    <source>
        <dbReference type="Proteomes" id="UP000527616"/>
    </source>
</evidence>
<dbReference type="GO" id="GO:0004146">
    <property type="term" value="F:dihydrofolate reductase activity"/>
    <property type="evidence" value="ECO:0007669"/>
    <property type="project" value="UniProtKB-EC"/>
</dbReference>
<organism evidence="9 10">
    <name type="scientific">Naumannella cuiyingiana</name>
    <dbReference type="NCBI Taxonomy" id="1347891"/>
    <lineage>
        <taxon>Bacteria</taxon>
        <taxon>Bacillati</taxon>
        <taxon>Actinomycetota</taxon>
        <taxon>Actinomycetes</taxon>
        <taxon>Propionibacteriales</taxon>
        <taxon>Propionibacteriaceae</taxon>
        <taxon>Naumannella</taxon>
    </lineage>
</organism>
<evidence type="ECO:0000256" key="4">
    <source>
        <dbReference type="ARBA" id="ARBA00022563"/>
    </source>
</evidence>
<keyword evidence="10" id="KW-1185">Reference proteome</keyword>
<dbReference type="PIRSF" id="PIRSF000194">
    <property type="entry name" value="DHFR"/>
    <property type="match status" value="1"/>
</dbReference>